<organism evidence="1 2">
    <name type="scientific">Streptomyces lavendulae subsp. lavendulae</name>
    <dbReference type="NCBI Taxonomy" id="58340"/>
    <lineage>
        <taxon>Bacteria</taxon>
        <taxon>Bacillati</taxon>
        <taxon>Actinomycetota</taxon>
        <taxon>Actinomycetes</taxon>
        <taxon>Kitasatosporales</taxon>
        <taxon>Streptomycetaceae</taxon>
        <taxon>Streptomyces</taxon>
    </lineage>
</organism>
<dbReference type="InterPro" id="IPR029058">
    <property type="entry name" value="AB_hydrolase_fold"/>
</dbReference>
<dbReference type="Proteomes" id="UP000231791">
    <property type="component" value="Chromosome"/>
</dbReference>
<dbReference type="RefSeq" id="WP_051840852.1">
    <property type="nucleotide sequence ID" value="NZ_CP024985.1"/>
</dbReference>
<reference evidence="1 2" key="1">
    <citation type="submission" date="2017-11" db="EMBL/GenBank/DDBJ databases">
        <title>Complete genome sequence of Streptomyces lavendulae subsp. lavendulae CCM 3239 (formerly 'Streptomyces aureofaciens CCM 3239'), the producer of the angucycline-type antibiotic auricin.</title>
        <authorList>
            <person name="Busche T."/>
            <person name="Novakova R."/>
            <person name="Al'Dilaimi A."/>
            <person name="Homerova D."/>
            <person name="Feckova L."/>
            <person name="Rezuchova B."/>
            <person name="Mingyar E."/>
            <person name="Csolleiova D."/>
            <person name="Bekeova C."/>
            <person name="Winkler A."/>
            <person name="Sevcikova B."/>
            <person name="Kalinowski J."/>
            <person name="Kormanec J."/>
            <person name="Ruckert C."/>
        </authorList>
    </citation>
    <scope>NUCLEOTIDE SEQUENCE [LARGE SCALE GENOMIC DNA]</scope>
    <source>
        <strain evidence="1 2">CCM 3239</strain>
    </source>
</reference>
<gene>
    <name evidence="1" type="ORF">SLAV_04230</name>
</gene>
<protein>
    <submittedName>
        <fullName evidence="1">Uncharacterized protein</fullName>
    </submittedName>
</protein>
<evidence type="ECO:0000313" key="2">
    <source>
        <dbReference type="Proteomes" id="UP000231791"/>
    </source>
</evidence>
<dbReference type="KEGG" id="slx:SLAV_04230"/>
<evidence type="ECO:0000313" key="1">
    <source>
        <dbReference type="EMBL" id="ATZ22754.1"/>
    </source>
</evidence>
<dbReference type="OrthoDB" id="5095936at2"/>
<dbReference type="EMBL" id="CP024985">
    <property type="protein sequence ID" value="ATZ22754.1"/>
    <property type="molecule type" value="Genomic_DNA"/>
</dbReference>
<dbReference type="AlphaFoldDB" id="A0A2K8P7P0"/>
<keyword evidence="2" id="KW-1185">Reference proteome</keyword>
<sequence>MSDAVTAQATDPDVEALDALCRDLAEAADAVGEAARYASGLALGARLPAAALAGCGGGRPRRAWRTLLRTLTDPAGLGWAPRGRGVARAGWFAGILARRENLAVTTAVCGLKARIHVAGVGRPDLLADPDCAAVLGAVAQGRQDEAARAFRTLLRERGAGEAFTLLAPTFADVLAWHALTDENPFNDHAGWQVATGRAVTAEPLLGLGAALRAFFSRGDGSDDAPGPGPGAGLLEALDTTGTLAGYVGNTGLLGATDTLLVQRVTGVGGRHRHVLQLADRDAWRVRDVVRAVRGLIPSGAELVLVGHRLGAVAAMDLARDRDLTAVYRITHLYAVGSPADARTPLDPRTRVHRLASAGAVGGTWSAADGRVTGSRLLPLGDADRPRTTTSRRNP</sequence>
<dbReference type="SUPFAM" id="SSF53474">
    <property type="entry name" value="alpha/beta-Hydrolases"/>
    <property type="match status" value="1"/>
</dbReference>
<dbReference type="GeneID" id="49381980"/>
<accession>A0A2K8P7P0</accession>
<name>A0A2K8P7P0_STRLA</name>
<proteinExistence type="predicted"/>